<dbReference type="InterPro" id="IPR019361">
    <property type="entry name" value="HPF1"/>
</dbReference>
<feature type="domain" description="PBZ-type" evidence="6">
    <location>
        <begin position="152"/>
        <end position="177"/>
    </location>
</feature>
<dbReference type="GO" id="GO:0005634">
    <property type="term" value="C:nucleus"/>
    <property type="evidence" value="ECO:0007669"/>
    <property type="project" value="UniProtKB-SubCell"/>
</dbReference>
<evidence type="ECO:0000256" key="1">
    <source>
        <dbReference type="ARBA" id="ARBA00004123"/>
    </source>
</evidence>
<dbReference type="EMBL" id="JASPKY010000352">
    <property type="protein sequence ID" value="KAK9704311.1"/>
    <property type="molecule type" value="Genomic_DNA"/>
</dbReference>
<evidence type="ECO:0000313" key="7">
    <source>
        <dbReference type="EMBL" id="KAK9704311.1"/>
    </source>
</evidence>
<keyword evidence="4" id="KW-0158">Chromosome</keyword>
<proteinExistence type="inferred from homology"/>
<dbReference type="Pfam" id="PF10228">
    <property type="entry name" value="HPF1"/>
    <property type="match status" value="1"/>
</dbReference>
<organism evidence="7 8">
    <name type="scientific">Popillia japonica</name>
    <name type="common">Japanese beetle</name>
    <dbReference type="NCBI Taxonomy" id="7064"/>
    <lineage>
        <taxon>Eukaryota</taxon>
        <taxon>Metazoa</taxon>
        <taxon>Ecdysozoa</taxon>
        <taxon>Arthropoda</taxon>
        <taxon>Hexapoda</taxon>
        <taxon>Insecta</taxon>
        <taxon>Pterygota</taxon>
        <taxon>Neoptera</taxon>
        <taxon>Endopterygota</taxon>
        <taxon>Coleoptera</taxon>
        <taxon>Polyphaga</taxon>
        <taxon>Scarabaeiformia</taxon>
        <taxon>Scarabaeidae</taxon>
        <taxon>Rutelinae</taxon>
        <taxon>Popillia</taxon>
    </lineage>
</organism>
<comment type="similarity">
    <text evidence="3">Belongs to the HPF1 family.</text>
</comment>
<dbReference type="GO" id="GO:0072572">
    <property type="term" value="F:poly-ADP-D-ribose binding"/>
    <property type="evidence" value="ECO:0007669"/>
    <property type="project" value="TreeGrafter"/>
</dbReference>
<evidence type="ECO:0000256" key="4">
    <source>
        <dbReference type="ARBA" id="ARBA00022454"/>
    </source>
</evidence>
<dbReference type="InterPro" id="IPR019406">
    <property type="entry name" value="APLF_PBZ"/>
</dbReference>
<sequence>MCHSCHRVESIESNQKQSKVPTGPNNHVLLYSELTDHLRSLTTINDRNKNSTMVDFLTCYRALYHDWLNLKLLCVESEFRDFLYFVFFFVSFGWIQYQCQSVAVYCRCGVSILQQVHSCWFFFVYIFKKFKNTGVCALVMNPTQAEYDNDSRTPCKYGTNCYQKNTLHISKYKHPPKKRPVLQDDIKPALKRPRVENGHMDGSDTVSSNTIITNDMGNDTDQSISADKVILKDINEKEFIKNKFLVVMPSDFYSFWNFCQNLKHTNPLMALKEVGLALVGPFDVLGKKFENTPEKDIKEYVLHWRYFYDPPEFQTVIASTDNSGYHAGYFRDSPEELPIFLAYNFAKSNGSFTVVGDNLFAAVHSYLDFQIKNANPFMKPTIAHFKNLIQKEAERLKLNLSNKTAKITARNNKMLARTFNKLGFIVPYDKKTQVGYRTLTISNKELNILLNKLRDASGSEKDVLMSQLQEVLTNTNIAIDECDFGTGIELDF</sequence>
<evidence type="ECO:0000256" key="2">
    <source>
        <dbReference type="ARBA" id="ARBA00004286"/>
    </source>
</evidence>
<dbReference type="AlphaFoldDB" id="A0AAW1JK21"/>
<dbReference type="Pfam" id="PF10283">
    <property type="entry name" value="zf-CCHH"/>
    <property type="match status" value="1"/>
</dbReference>
<comment type="caution">
    <text evidence="7">The sequence shown here is derived from an EMBL/GenBank/DDBJ whole genome shotgun (WGS) entry which is preliminary data.</text>
</comment>
<evidence type="ECO:0000256" key="5">
    <source>
        <dbReference type="ARBA" id="ARBA00023242"/>
    </source>
</evidence>
<evidence type="ECO:0000256" key="3">
    <source>
        <dbReference type="ARBA" id="ARBA00010803"/>
    </source>
</evidence>
<dbReference type="Proteomes" id="UP001458880">
    <property type="component" value="Unassembled WGS sequence"/>
</dbReference>
<keyword evidence="8" id="KW-1185">Reference proteome</keyword>
<dbReference type="GO" id="GO:0006974">
    <property type="term" value="P:DNA damage response"/>
    <property type="evidence" value="ECO:0007669"/>
    <property type="project" value="InterPro"/>
</dbReference>
<evidence type="ECO:0000259" key="6">
    <source>
        <dbReference type="Pfam" id="PF10283"/>
    </source>
</evidence>
<comment type="subcellular location">
    <subcellularLocation>
        <location evidence="2">Chromosome</location>
    </subcellularLocation>
    <subcellularLocation>
        <location evidence="1">Nucleus</location>
    </subcellularLocation>
</comment>
<dbReference type="GO" id="GO:0042393">
    <property type="term" value="F:histone binding"/>
    <property type="evidence" value="ECO:0007669"/>
    <property type="project" value="InterPro"/>
</dbReference>
<reference evidence="7 8" key="1">
    <citation type="journal article" date="2024" name="BMC Genomics">
        <title>De novo assembly and annotation of Popillia japonica's genome with initial clues to its potential as an invasive pest.</title>
        <authorList>
            <person name="Cucini C."/>
            <person name="Boschi S."/>
            <person name="Funari R."/>
            <person name="Cardaioli E."/>
            <person name="Iannotti N."/>
            <person name="Marturano G."/>
            <person name="Paoli F."/>
            <person name="Bruttini M."/>
            <person name="Carapelli A."/>
            <person name="Frati F."/>
            <person name="Nardi F."/>
        </authorList>
    </citation>
    <scope>NUCLEOTIDE SEQUENCE [LARGE SCALE GENOMIC DNA]</scope>
    <source>
        <strain evidence="7">DMR45628</strain>
    </source>
</reference>
<dbReference type="GO" id="GO:0005694">
    <property type="term" value="C:chromosome"/>
    <property type="evidence" value="ECO:0007669"/>
    <property type="project" value="UniProtKB-SubCell"/>
</dbReference>
<dbReference type="PANTHER" id="PTHR13386:SF1">
    <property type="entry name" value="HISTONE PARYLATION FACTOR 1"/>
    <property type="match status" value="1"/>
</dbReference>
<protein>
    <submittedName>
        <fullName evidence="7">PBZ domain</fullName>
    </submittedName>
</protein>
<name>A0AAW1JK21_POPJA</name>
<accession>A0AAW1JK21</accession>
<keyword evidence="5" id="KW-0539">Nucleus</keyword>
<gene>
    <name evidence="7" type="ORF">QE152_g28377</name>
</gene>
<evidence type="ECO:0000313" key="8">
    <source>
        <dbReference type="Proteomes" id="UP001458880"/>
    </source>
</evidence>
<dbReference type="PANTHER" id="PTHR13386">
    <property type="entry name" value="HISTONE PARYLATION FACTOR 1"/>
    <property type="match status" value="1"/>
</dbReference>